<dbReference type="GO" id="GO:0005686">
    <property type="term" value="C:U2 snRNP"/>
    <property type="evidence" value="ECO:0007669"/>
    <property type="project" value="TreeGrafter"/>
</dbReference>
<evidence type="ECO:0000256" key="3">
    <source>
        <dbReference type="ARBA" id="ARBA00022833"/>
    </source>
</evidence>
<dbReference type="GO" id="GO:0000245">
    <property type="term" value="P:spliceosomal complex assembly"/>
    <property type="evidence" value="ECO:0007669"/>
    <property type="project" value="TreeGrafter"/>
</dbReference>
<dbReference type="InterPro" id="IPR052092">
    <property type="entry name" value="SF3A2"/>
</dbReference>
<dbReference type="OMA" id="HTNESSY"/>
<dbReference type="PANTHER" id="PTHR23205">
    <property type="entry name" value="SPLICING FACTOR 3A SUBUNIT 2"/>
    <property type="match status" value="1"/>
</dbReference>
<name>L7JTT2_TRAHO</name>
<evidence type="ECO:0000256" key="2">
    <source>
        <dbReference type="ARBA" id="ARBA00022771"/>
    </source>
</evidence>
<proteinExistence type="predicted"/>
<keyword evidence="3" id="KW-0862">Zinc</keyword>
<dbReference type="GO" id="GO:0071013">
    <property type="term" value="C:catalytic step 2 spliceosome"/>
    <property type="evidence" value="ECO:0007669"/>
    <property type="project" value="TreeGrafter"/>
</dbReference>
<protein>
    <submittedName>
        <fullName evidence="6">Splicing factor 3a, subunit 2</fullName>
    </submittedName>
</protein>
<dbReference type="AlphaFoldDB" id="L7JTT2"/>
<evidence type="ECO:0000259" key="5">
    <source>
        <dbReference type="Pfam" id="PF16835"/>
    </source>
</evidence>
<dbReference type="InParanoid" id="L7JTT2"/>
<accession>L7JTT2</accession>
<dbReference type="STRING" id="72359.L7JTT2"/>
<keyword evidence="4" id="KW-0539">Nucleus</keyword>
<evidence type="ECO:0000256" key="1">
    <source>
        <dbReference type="ARBA" id="ARBA00022723"/>
    </source>
</evidence>
<dbReference type="EMBL" id="JH994017">
    <property type="protein sequence ID" value="ELQ74829.1"/>
    <property type="molecule type" value="Genomic_DNA"/>
</dbReference>
<sequence>MTEKHTKITPAIIKENRRKRLKQLINRLHDLKNDKYLRINHLGKIECKLCYTTHTNESSYVIHRSSTRHQLLAEKQFKRDRMLNNQPKYKMYNVRDDVYQGFLVKIKTKHDVMYKIVKALEQNVELVNQNYNYLVFKVREYDNIGLRVDVSEDYKIIKHFDGYNFKLQILYRIKEG</sequence>
<gene>
    <name evidence="6" type="ORF">THOM_2228</name>
</gene>
<dbReference type="PANTHER" id="PTHR23205:SF0">
    <property type="entry name" value="SPLICING FACTOR 3A SUBUNIT 2"/>
    <property type="match status" value="1"/>
</dbReference>
<keyword evidence="2" id="KW-0863">Zinc-finger</keyword>
<evidence type="ECO:0000313" key="7">
    <source>
        <dbReference type="Proteomes" id="UP000011185"/>
    </source>
</evidence>
<dbReference type="GO" id="GO:0008270">
    <property type="term" value="F:zinc ion binding"/>
    <property type="evidence" value="ECO:0007669"/>
    <property type="project" value="UniProtKB-KW"/>
</dbReference>
<dbReference type="Pfam" id="PF16835">
    <property type="entry name" value="SF3A2"/>
    <property type="match status" value="1"/>
</dbReference>
<keyword evidence="1" id="KW-0479">Metal-binding</keyword>
<evidence type="ECO:0000313" key="6">
    <source>
        <dbReference type="EMBL" id="ELQ74829.1"/>
    </source>
</evidence>
<dbReference type="InterPro" id="IPR031781">
    <property type="entry name" value="SF3A2_dom"/>
</dbReference>
<dbReference type="VEuPathDB" id="MicrosporidiaDB:THOM_2228"/>
<keyword evidence="7" id="KW-1185">Reference proteome</keyword>
<feature type="domain" description="SF3A2" evidence="5">
    <location>
        <begin position="86"/>
        <end position="152"/>
    </location>
</feature>
<dbReference type="FunCoup" id="L7JTT2">
    <property type="interactions" value="26"/>
</dbReference>
<dbReference type="GO" id="GO:0071004">
    <property type="term" value="C:U2-type prespliceosome"/>
    <property type="evidence" value="ECO:0007669"/>
    <property type="project" value="TreeGrafter"/>
</dbReference>
<dbReference type="HOGENOM" id="CLU_1526231_0_0_1"/>
<reference evidence="6 7" key="1">
    <citation type="journal article" date="2012" name="PLoS Pathog.">
        <title>The genome of the obligate intracellular parasite Trachipleistophora hominis: new insights into microsporidian genome dynamics and reductive evolution.</title>
        <authorList>
            <person name="Heinz E."/>
            <person name="Williams T.A."/>
            <person name="Nakjang S."/>
            <person name="Noel C.J."/>
            <person name="Swan D.C."/>
            <person name="Goldberg A.V."/>
            <person name="Harris S.R."/>
            <person name="Weinmaier T."/>
            <person name="Markert S."/>
            <person name="Becher D."/>
            <person name="Bernhardt J."/>
            <person name="Dagan T."/>
            <person name="Hacker C."/>
            <person name="Lucocq J.M."/>
            <person name="Schweder T."/>
            <person name="Rattei T."/>
            <person name="Hall N."/>
            <person name="Hirt R.P."/>
            <person name="Embley T.M."/>
        </authorList>
    </citation>
    <scope>NUCLEOTIDE SEQUENCE [LARGE SCALE GENOMIC DNA]</scope>
</reference>
<dbReference type="OrthoDB" id="10250970at2759"/>
<organism evidence="6 7">
    <name type="scientific">Trachipleistophora hominis</name>
    <name type="common">Microsporidian parasite</name>
    <dbReference type="NCBI Taxonomy" id="72359"/>
    <lineage>
        <taxon>Eukaryota</taxon>
        <taxon>Fungi</taxon>
        <taxon>Fungi incertae sedis</taxon>
        <taxon>Microsporidia</taxon>
        <taxon>Pleistophoridae</taxon>
        <taxon>Trachipleistophora</taxon>
    </lineage>
</organism>
<dbReference type="Proteomes" id="UP000011185">
    <property type="component" value="Unassembled WGS sequence"/>
</dbReference>
<evidence type="ECO:0000256" key="4">
    <source>
        <dbReference type="ARBA" id="ARBA00023242"/>
    </source>
</evidence>